<dbReference type="InterPro" id="IPR025398">
    <property type="entry name" value="DUF4371"/>
</dbReference>
<reference evidence="2" key="1">
    <citation type="submission" date="2020-04" db="EMBL/GenBank/DDBJ databases">
        <authorList>
            <person name="Alioto T."/>
            <person name="Alioto T."/>
            <person name="Gomez Garrido J."/>
        </authorList>
    </citation>
    <scope>NUCLEOTIDE SEQUENCE</scope>
    <source>
        <strain evidence="2">A484AB</strain>
    </source>
</reference>
<organism evidence="2 3">
    <name type="scientific">Paramuricea clavata</name>
    <name type="common">Red gorgonian</name>
    <name type="synonym">Violescent sea-whip</name>
    <dbReference type="NCBI Taxonomy" id="317549"/>
    <lineage>
        <taxon>Eukaryota</taxon>
        <taxon>Metazoa</taxon>
        <taxon>Cnidaria</taxon>
        <taxon>Anthozoa</taxon>
        <taxon>Octocorallia</taxon>
        <taxon>Malacalcyonacea</taxon>
        <taxon>Plexauridae</taxon>
        <taxon>Paramuricea</taxon>
    </lineage>
</organism>
<comment type="caution">
    <text evidence="2">The sequence shown here is derived from an EMBL/GenBank/DDBJ whole genome shotgun (WGS) entry which is preliminary data.</text>
</comment>
<evidence type="ECO:0000313" key="3">
    <source>
        <dbReference type="Proteomes" id="UP001152795"/>
    </source>
</evidence>
<dbReference type="PANTHER" id="PTHR45749">
    <property type="match status" value="1"/>
</dbReference>
<dbReference type="Pfam" id="PF14291">
    <property type="entry name" value="DUF4371"/>
    <property type="match status" value="1"/>
</dbReference>
<protein>
    <recommendedName>
        <fullName evidence="1">DUF4371 domain-containing protein</fullName>
    </recommendedName>
</protein>
<keyword evidence="3" id="KW-1185">Reference proteome</keyword>
<dbReference type="EMBL" id="CACRXK020003764">
    <property type="protein sequence ID" value="CAB4000148.1"/>
    <property type="molecule type" value="Genomic_DNA"/>
</dbReference>
<dbReference type="Proteomes" id="UP001152795">
    <property type="component" value="Unassembled WGS sequence"/>
</dbReference>
<name>A0A6S7I6U0_PARCT</name>
<accession>A0A6S7I6U0</accession>
<proteinExistence type="predicted"/>
<dbReference type="AlphaFoldDB" id="A0A6S7I6U0"/>
<feature type="non-terminal residue" evidence="2">
    <location>
        <position position="249"/>
    </location>
</feature>
<evidence type="ECO:0000259" key="1">
    <source>
        <dbReference type="Pfam" id="PF14291"/>
    </source>
</evidence>
<dbReference type="PANTHER" id="PTHR45749:SF21">
    <property type="entry name" value="DUF4371 DOMAIN-CONTAINING PROTEIN"/>
    <property type="match status" value="1"/>
</dbReference>
<sequence>MATCEAVDETISCEDLDLMLHLFQSDFLEEEIEIQKSFENAIEEMILHRDDSSNYLSDEVNCGNFIEILKYGAICAGKTLEELFKSTSKNMTYKSKTTQNEIIDICGDLITKKITDEIREAKFYSILANEASDCGNIEQLSIVLRFVDKQCQIREEFLGFVPCKKGVSGEALATTTIKEFVRDLNLPIDDCRGQGYDGAGNMAGRLSGVAARIQETNEKALYVHCNSHRLNLCVAACCKEQLTRNMMEH</sequence>
<dbReference type="OrthoDB" id="5984802at2759"/>
<gene>
    <name evidence="2" type="ORF">PACLA_8A076919</name>
</gene>
<feature type="domain" description="DUF4371" evidence="1">
    <location>
        <begin position="58"/>
        <end position="208"/>
    </location>
</feature>
<evidence type="ECO:0000313" key="2">
    <source>
        <dbReference type="EMBL" id="CAB4000148.1"/>
    </source>
</evidence>